<sequence length="154" mass="16696">MRARSIRFRTGAAVLCAPRRERDRERPRGRRAGRRGAPALNRFRDGQLGCRTATAGKGASRRRSADGLIVANVDSDGAGNRRWPLRGTPSIRAGAGQGRRGSARAPRSDNRTMGGALFTRRPVNGVHRMVISPVSAAFPQANTCHQHVARADVH</sequence>
<dbReference type="Proteomes" id="UP000649739">
    <property type="component" value="Unassembled WGS sequence"/>
</dbReference>
<accession>A0A8J3FCC5</accession>
<evidence type="ECO:0000313" key="2">
    <source>
        <dbReference type="EMBL" id="GGK08000.1"/>
    </source>
</evidence>
<feature type="region of interest" description="Disordered" evidence="1">
    <location>
        <begin position="76"/>
        <end position="116"/>
    </location>
</feature>
<evidence type="ECO:0000256" key="1">
    <source>
        <dbReference type="SAM" id="MobiDB-lite"/>
    </source>
</evidence>
<name>A0A8J3FCC5_9ACTN</name>
<dbReference type="EMBL" id="BMQB01000012">
    <property type="protein sequence ID" value="GGK08000.1"/>
    <property type="molecule type" value="Genomic_DNA"/>
</dbReference>
<comment type="caution">
    <text evidence="2">The sequence shown here is derived from an EMBL/GenBank/DDBJ whole genome shotgun (WGS) entry which is preliminary data.</text>
</comment>
<dbReference type="AlphaFoldDB" id="A0A8J3FCC5"/>
<reference evidence="2" key="1">
    <citation type="journal article" date="2014" name="Int. J. Syst. Evol. Microbiol.">
        <title>Complete genome sequence of Corynebacterium casei LMG S-19264T (=DSM 44701T), isolated from a smear-ripened cheese.</title>
        <authorList>
            <consortium name="US DOE Joint Genome Institute (JGI-PGF)"/>
            <person name="Walter F."/>
            <person name="Albersmeier A."/>
            <person name="Kalinowski J."/>
            <person name="Ruckert C."/>
        </authorList>
    </citation>
    <scope>NUCLEOTIDE SEQUENCE</scope>
    <source>
        <strain evidence="2">JCM 3090</strain>
    </source>
</reference>
<keyword evidence="3" id="KW-1185">Reference proteome</keyword>
<protein>
    <submittedName>
        <fullName evidence="2">Uncharacterized protein</fullName>
    </submittedName>
</protein>
<evidence type="ECO:0000313" key="3">
    <source>
        <dbReference type="Proteomes" id="UP000649739"/>
    </source>
</evidence>
<feature type="region of interest" description="Disordered" evidence="1">
    <location>
        <begin position="17"/>
        <end position="40"/>
    </location>
</feature>
<proteinExistence type="predicted"/>
<reference evidence="2" key="2">
    <citation type="submission" date="2020-09" db="EMBL/GenBank/DDBJ databases">
        <authorList>
            <person name="Sun Q."/>
            <person name="Ohkuma M."/>
        </authorList>
    </citation>
    <scope>NUCLEOTIDE SEQUENCE</scope>
    <source>
        <strain evidence="2">JCM 3090</strain>
    </source>
</reference>
<organism evidence="2 3">
    <name type="scientific">Pilimelia anulata</name>
    <dbReference type="NCBI Taxonomy" id="53371"/>
    <lineage>
        <taxon>Bacteria</taxon>
        <taxon>Bacillati</taxon>
        <taxon>Actinomycetota</taxon>
        <taxon>Actinomycetes</taxon>
        <taxon>Micromonosporales</taxon>
        <taxon>Micromonosporaceae</taxon>
        <taxon>Pilimelia</taxon>
    </lineage>
</organism>
<gene>
    <name evidence="2" type="ORF">GCM10010123_42450</name>
</gene>